<dbReference type="GO" id="GO:0006397">
    <property type="term" value="P:mRNA processing"/>
    <property type="evidence" value="ECO:0007669"/>
    <property type="project" value="UniProtKB-KW"/>
</dbReference>
<organism evidence="8 9">
    <name type="scientific">Polytolypa hystricis (strain UAMH7299)</name>
    <dbReference type="NCBI Taxonomy" id="1447883"/>
    <lineage>
        <taxon>Eukaryota</taxon>
        <taxon>Fungi</taxon>
        <taxon>Dikarya</taxon>
        <taxon>Ascomycota</taxon>
        <taxon>Pezizomycotina</taxon>
        <taxon>Eurotiomycetes</taxon>
        <taxon>Eurotiomycetidae</taxon>
        <taxon>Onygenales</taxon>
        <taxon>Onygenales incertae sedis</taxon>
        <taxon>Polytolypa</taxon>
    </lineage>
</organism>
<dbReference type="InterPro" id="IPR049481">
    <property type="entry name" value="SMN_G2-BD"/>
</dbReference>
<dbReference type="EMBL" id="PDNA01000038">
    <property type="protein sequence ID" value="PGH20821.1"/>
    <property type="molecule type" value="Genomic_DNA"/>
</dbReference>
<keyword evidence="5" id="KW-0539">Nucleus</keyword>
<proteinExistence type="inferred from homology"/>
<evidence type="ECO:0000256" key="2">
    <source>
        <dbReference type="ARBA" id="ARBA00005371"/>
    </source>
</evidence>
<dbReference type="InterPro" id="IPR047313">
    <property type="entry name" value="SMN_C"/>
</dbReference>
<evidence type="ECO:0000256" key="5">
    <source>
        <dbReference type="ARBA" id="ARBA00023242"/>
    </source>
</evidence>
<dbReference type="OrthoDB" id="197400at2759"/>
<dbReference type="CDD" id="cd22851">
    <property type="entry name" value="SMN_N"/>
    <property type="match status" value="1"/>
</dbReference>
<dbReference type="PANTHER" id="PTHR39267:SF1">
    <property type="entry name" value="SURVIVAL MOTOR NEURON PROTEIN"/>
    <property type="match status" value="1"/>
</dbReference>
<dbReference type="GO" id="GO:0005634">
    <property type="term" value="C:nucleus"/>
    <property type="evidence" value="ECO:0007669"/>
    <property type="project" value="UniProtKB-SubCell"/>
</dbReference>
<dbReference type="AlphaFoldDB" id="A0A2B7YIE5"/>
<dbReference type="Proteomes" id="UP000224634">
    <property type="component" value="Unassembled WGS sequence"/>
</dbReference>
<evidence type="ECO:0000256" key="3">
    <source>
        <dbReference type="ARBA" id="ARBA00022664"/>
    </source>
</evidence>
<protein>
    <recommendedName>
        <fullName evidence="7">Survival Motor Neuron Gemin2-binding domain-containing protein</fullName>
    </recommendedName>
</protein>
<dbReference type="STRING" id="1447883.A0A2B7YIE5"/>
<keyword evidence="9" id="KW-1185">Reference proteome</keyword>
<sequence>MGKRKRSKKRPLTQGEIWDDSALIQSWEDALEEYKLYHSIQARGENVEDALREEEAKGRAESANGASNDGRAAADAYAETQGHLEWTEAFDEEDADVDMPETEASHVPEAAASRSAPEQAENAKPKLQATSAGGGFANMPQMVFGGASAAQDDGLRNLMMAWYFAGYYTGLHEGQQHAANQKP</sequence>
<feature type="compositionally biased region" description="Acidic residues" evidence="6">
    <location>
        <begin position="92"/>
        <end position="101"/>
    </location>
</feature>
<evidence type="ECO:0000256" key="6">
    <source>
        <dbReference type="SAM" id="MobiDB-lite"/>
    </source>
</evidence>
<feature type="compositionally biased region" description="Basic and acidic residues" evidence="6">
    <location>
        <begin position="48"/>
        <end position="60"/>
    </location>
</feature>
<evidence type="ECO:0000256" key="1">
    <source>
        <dbReference type="ARBA" id="ARBA00004123"/>
    </source>
</evidence>
<dbReference type="InterPro" id="IPR040424">
    <property type="entry name" value="Smn1"/>
</dbReference>
<evidence type="ECO:0000313" key="8">
    <source>
        <dbReference type="EMBL" id="PGH20821.1"/>
    </source>
</evidence>
<comment type="similarity">
    <text evidence="2">Belongs to the SMN family.</text>
</comment>
<evidence type="ECO:0000313" key="9">
    <source>
        <dbReference type="Proteomes" id="UP000224634"/>
    </source>
</evidence>
<dbReference type="CDD" id="cd22852">
    <property type="entry name" value="SMN_C"/>
    <property type="match status" value="1"/>
</dbReference>
<feature type="domain" description="Survival Motor Neuron Gemin2-binding" evidence="7">
    <location>
        <begin position="15"/>
        <end position="35"/>
    </location>
</feature>
<keyword evidence="4" id="KW-0508">mRNA splicing</keyword>
<accession>A0A2B7YIE5</accession>
<feature type="region of interest" description="Disordered" evidence="6">
    <location>
        <begin position="48"/>
        <end position="77"/>
    </location>
</feature>
<dbReference type="PANTHER" id="PTHR39267">
    <property type="entry name" value="SURVIVAL MOTOR NEURON-LIKE PROTEIN 1"/>
    <property type="match status" value="1"/>
</dbReference>
<feature type="region of interest" description="Disordered" evidence="6">
    <location>
        <begin position="92"/>
        <end position="138"/>
    </location>
</feature>
<evidence type="ECO:0000256" key="4">
    <source>
        <dbReference type="ARBA" id="ARBA00023187"/>
    </source>
</evidence>
<gene>
    <name evidence="8" type="ORF">AJ80_03448</name>
</gene>
<dbReference type="GO" id="GO:0008380">
    <property type="term" value="P:RNA splicing"/>
    <property type="evidence" value="ECO:0007669"/>
    <property type="project" value="UniProtKB-KW"/>
</dbReference>
<keyword evidence="3" id="KW-0507">mRNA processing</keyword>
<dbReference type="Pfam" id="PF20636">
    <property type="entry name" value="SMN_G2-BD"/>
    <property type="match status" value="1"/>
</dbReference>
<comment type="caution">
    <text evidence="8">The sequence shown here is derived from an EMBL/GenBank/DDBJ whole genome shotgun (WGS) entry which is preliminary data.</text>
</comment>
<evidence type="ECO:0000259" key="7">
    <source>
        <dbReference type="Pfam" id="PF20636"/>
    </source>
</evidence>
<reference evidence="8 9" key="1">
    <citation type="submission" date="2017-10" db="EMBL/GenBank/DDBJ databases">
        <title>Comparative genomics in systemic dimorphic fungi from Ajellomycetaceae.</title>
        <authorList>
            <person name="Munoz J.F."/>
            <person name="Mcewen J.G."/>
            <person name="Clay O.K."/>
            <person name="Cuomo C.A."/>
        </authorList>
    </citation>
    <scope>NUCLEOTIDE SEQUENCE [LARGE SCALE GENOMIC DNA]</scope>
    <source>
        <strain evidence="8 9">UAMH7299</strain>
    </source>
</reference>
<comment type="subcellular location">
    <subcellularLocation>
        <location evidence="1">Nucleus</location>
    </subcellularLocation>
</comment>
<name>A0A2B7YIE5_POLH7</name>